<evidence type="ECO:0000256" key="9">
    <source>
        <dbReference type="SAM" id="SignalP"/>
    </source>
</evidence>
<evidence type="ECO:0000313" key="11">
    <source>
        <dbReference type="Proteomes" id="UP000002215"/>
    </source>
</evidence>
<dbReference type="InterPro" id="IPR006710">
    <property type="entry name" value="Glyco_hydro_43"/>
</dbReference>
<reference evidence="11" key="1">
    <citation type="submission" date="2009-08" db="EMBL/GenBank/DDBJ databases">
        <title>The complete genome of Chitinophaga pinensis DSM 2588.</title>
        <authorList>
            <consortium name="US DOE Joint Genome Institute (JGI-PGF)"/>
            <person name="Lucas S."/>
            <person name="Copeland A."/>
            <person name="Lapidus A."/>
            <person name="Glavina del Rio T."/>
            <person name="Dalin E."/>
            <person name="Tice H."/>
            <person name="Bruce D."/>
            <person name="Goodwin L."/>
            <person name="Pitluck S."/>
            <person name="Kyrpides N."/>
            <person name="Mavromatis K."/>
            <person name="Ivanova N."/>
            <person name="Mikhailova N."/>
            <person name="Sims D."/>
            <person name="Meinche L."/>
            <person name="Brettin T."/>
            <person name="Detter J.C."/>
            <person name="Han C."/>
            <person name="Larimer F."/>
            <person name="Land M."/>
            <person name="Hauser L."/>
            <person name="Markowitz V."/>
            <person name="Cheng J.-F."/>
            <person name="Hugenholtz P."/>
            <person name="Woyke T."/>
            <person name="Wu D."/>
            <person name="Spring S."/>
            <person name="Klenk H.-P."/>
            <person name="Eisen J.A."/>
        </authorList>
    </citation>
    <scope>NUCLEOTIDE SEQUENCE [LARGE SCALE GENOMIC DNA]</scope>
    <source>
        <strain evidence="11">ATCC 43595 / DSM 2588 / LMG 13176 / NBRC 15968 / NCIMB 11800 / UQM 2034</strain>
    </source>
</reference>
<dbReference type="Pfam" id="PF04616">
    <property type="entry name" value="Glyco_hydro_43"/>
    <property type="match status" value="1"/>
</dbReference>
<feature type="site" description="Important for catalytic activity, responsible for pKa modulation of the active site Glu and correct orientation of both the proton donor and substrate" evidence="7">
    <location>
        <position position="137"/>
    </location>
</feature>
<dbReference type="OrthoDB" id="9801455at2"/>
<keyword evidence="4" id="KW-0119">Carbohydrate metabolism</keyword>
<dbReference type="SUPFAM" id="SSF75005">
    <property type="entry name" value="Arabinanase/levansucrase/invertase"/>
    <property type="match status" value="1"/>
</dbReference>
<evidence type="ECO:0000256" key="6">
    <source>
        <dbReference type="PIRSR" id="PIRSR606710-1"/>
    </source>
</evidence>
<dbReference type="InterPro" id="IPR052176">
    <property type="entry name" value="Glycosyl_Hydrlase_43_Enz"/>
</dbReference>
<dbReference type="AlphaFoldDB" id="A0A979G9U7"/>
<reference evidence="10 11" key="2">
    <citation type="journal article" date="2010" name="Stand. Genomic Sci.">
        <title>Complete genome sequence of Chitinophaga pinensis type strain (UQM 2034).</title>
        <authorList>
            <person name="Glavina Del Rio T."/>
            <person name="Abt B."/>
            <person name="Spring S."/>
            <person name="Lapidus A."/>
            <person name="Nolan M."/>
            <person name="Tice H."/>
            <person name="Copeland A."/>
            <person name="Cheng J.F."/>
            <person name="Chen F."/>
            <person name="Bruce D."/>
            <person name="Goodwin L."/>
            <person name="Pitluck S."/>
            <person name="Ivanova N."/>
            <person name="Mavromatis K."/>
            <person name="Mikhailova N."/>
            <person name="Pati A."/>
            <person name="Chen A."/>
            <person name="Palaniappan K."/>
            <person name="Land M."/>
            <person name="Hauser L."/>
            <person name="Chang Y.J."/>
            <person name="Jeffries C.D."/>
            <person name="Chain P."/>
            <person name="Saunders E."/>
            <person name="Detter J.C."/>
            <person name="Brettin T."/>
            <person name="Rohde M."/>
            <person name="Goker M."/>
            <person name="Bristow J."/>
            <person name="Eisen J.A."/>
            <person name="Markowitz V."/>
            <person name="Hugenholtz P."/>
            <person name="Kyrpides N.C."/>
            <person name="Klenk H.P."/>
            <person name="Lucas S."/>
        </authorList>
    </citation>
    <scope>NUCLEOTIDE SEQUENCE [LARGE SCALE GENOMIC DNA]</scope>
    <source>
        <strain evidence="11">ATCC 43595 / DSM 2588 / LMG 13176 / NBRC 15968 / NCIMB 11800 / UQM 2034</strain>
    </source>
</reference>
<comment type="similarity">
    <text evidence="1 8">Belongs to the glycosyl hydrolase 43 family.</text>
</comment>
<dbReference type="PANTHER" id="PTHR43772:SF2">
    <property type="entry name" value="PUTATIVE (AFU_ORTHOLOGUE AFUA_2G04480)-RELATED"/>
    <property type="match status" value="1"/>
</dbReference>
<dbReference type="EMBL" id="CP001699">
    <property type="protein sequence ID" value="ACU63436.1"/>
    <property type="molecule type" value="Genomic_DNA"/>
</dbReference>
<organism evidence="10 11">
    <name type="scientific">Chitinophaga pinensis (strain ATCC 43595 / DSM 2588 / LMG 13176 / NBRC 15968 / NCIMB 11800 / UQM 2034)</name>
    <dbReference type="NCBI Taxonomy" id="485918"/>
    <lineage>
        <taxon>Bacteria</taxon>
        <taxon>Pseudomonadati</taxon>
        <taxon>Bacteroidota</taxon>
        <taxon>Chitinophagia</taxon>
        <taxon>Chitinophagales</taxon>
        <taxon>Chitinophagaceae</taxon>
        <taxon>Chitinophaga</taxon>
    </lineage>
</organism>
<dbReference type="GO" id="GO:0045493">
    <property type="term" value="P:xylan catabolic process"/>
    <property type="evidence" value="ECO:0007669"/>
    <property type="project" value="UniProtKB-KW"/>
</dbReference>
<dbReference type="KEGG" id="cpi:Cpin_6022"/>
<feature type="active site" description="Proton acceptor" evidence="6">
    <location>
        <position position="32"/>
    </location>
</feature>
<dbReference type="Proteomes" id="UP000002215">
    <property type="component" value="Chromosome"/>
</dbReference>
<evidence type="ECO:0000256" key="5">
    <source>
        <dbReference type="ARBA" id="ARBA00023295"/>
    </source>
</evidence>
<feature type="signal peptide" evidence="9">
    <location>
        <begin position="1"/>
        <end position="23"/>
    </location>
</feature>
<keyword evidence="5 8" id="KW-0326">Glycosidase</keyword>
<evidence type="ECO:0000256" key="8">
    <source>
        <dbReference type="RuleBase" id="RU361187"/>
    </source>
</evidence>
<name>A0A979G9U7_CHIPD</name>
<dbReference type="Gene3D" id="2.115.10.20">
    <property type="entry name" value="Glycosyl hydrolase domain, family 43"/>
    <property type="match status" value="1"/>
</dbReference>
<keyword evidence="3 8" id="KW-0378">Hydrolase</keyword>
<evidence type="ECO:0000256" key="2">
    <source>
        <dbReference type="ARBA" id="ARBA00022651"/>
    </source>
</evidence>
<accession>A0A979G9U7</accession>
<evidence type="ECO:0000256" key="4">
    <source>
        <dbReference type="ARBA" id="ARBA00023277"/>
    </source>
</evidence>
<gene>
    <name evidence="10" type="ordered locus">Cpin_6022</name>
</gene>
<dbReference type="InterPro" id="IPR023296">
    <property type="entry name" value="Glyco_hydro_beta-prop_sf"/>
</dbReference>
<dbReference type="CDD" id="cd08991">
    <property type="entry name" value="GH43_HoAraf43-like"/>
    <property type="match status" value="1"/>
</dbReference>
<feature type="active site" description="Proton donor" evidence="6">
    <location>
        <position position="200"/>
    </location>
</feature>
<dbReference type="PANTHER" id="PTHR43772">
    <property type="entry name" value="ENDO-1,4-BETA-XYLANASE"/>
    <property type="match status" value="1"/>
</dbReference>
<keyword evidence="9" id="KW-0732">Signal</keyword>
<proteinExistence type="inferred from homology"/>
<dbReference type="RefSeq" id="WP_012793601.1">
    <property type="nucleotide sequence ID" value="NC_013132.1"/>
</dbReference>
<evidence type="ECO:0000256" key="3">
    <source>
        <dbReference type="ARBA" id="ARBA00022801"/>
    </source>
</evidence>
<dbReference type="GO" id="GO:0004553">
    <property type="term" value="F:hydrolase activity, hydrolyzing O-glycosyl compounds"/>
    <property type="evidence" value="ECO:0007669"/>
    <property type="project" value="InterPro"/>
</dbReference>
<evidence type="ECO:0000313" key="10">
    <source>
        <dbReference type="EMBL" id="ACU63436.1"/>
    </source>
</evidence>
<evidence type="ECO:0000256" key="1">
    <source>
        <dbReference type="ARBA" id="ARBA00009865"/>
    </source>
</evidence>
<evidence type="ECO:0000256" key="7">
    <source>
        <dbReference type="PIRSR" id="PIRSR606710-2"/>
    </source>
</evidence>
<feature type="chain" id="PRO_5036894399" evidence="9">
    <location>
        <begin position="24"/>
        <end position="319"/>
    </location>
</feature>
<keyword evidence="2" id="KW-0624">Polysaccharide degradation</keyword>
<keyword evidence="2" id="KW-0858">Xylan degradation</keyword>
<protein>
    <submittedName>
        <fullName evidence="10">Glycoside hydrolase family 43</fullName>
    </submittedName>
</protein>
<sequence>MANLKISFFIAFLVAGIASRSLAQQPSVFLADPTIFKDKGHFYLYGTGSNQGFPVYVSADLKTWKSVEGVADDLALRRGDAFGNGGFWAPQIITYKGIYYMAYTADEHIAIAKASSPAGPFKQDSLVALSGTGKQIDPFLFFDDDGKIYLYHVKLQNGNRIFVTEMKPDLSDVVAGTAKECISGTAGWENTAASDWPVTEGPTILKHKKTYYLIYSANDFRNKDYAVGYATSTSPYGPWKKYDGNPVISRHNIGHSGSGHGDVFTDSRHNIYYVLHTHNSEEKVSPRATGLLKLSFKDVKGGPAVLVADTASFRWLQKK</sequence>